<name>A0A915IL87_ROMCU</name>
<dbReference type="WBParaSite" id="nRc.2.0.1.t14942-RA">
    <property type="protein sequence ID" value="nRc.2.0.1.t14942-RA"/>
    <property type="gene ID" value="nRc.2.0.1.g14942"/>
</dbReference>
<dbReference type="AlphaFoldDB" id="A0A915IL87"/>
<sequence length="197" mass="21960">ALPPFSAVNWDTPRSSCCSSALSRYRSTSLGHSCPNLNFGISPVNGSSSRTASCSSMVRENLQFIDGHLITLVPELCSTASDAIRKAWDVTLVFGYQPALFSIEKFIIGVCLIMICYCIVSSSSLTTQHDQAAVHDFELLFKLCFNIYRINCHFWRPFFRFVDNDGAGLTMHVTGRVGHMASRMAINVEDLSIIWYQ</sequence>
<dbReference type="Proteomes" id="UP000887565">
    <property type="component" value="Unplaced"/>
</dbReference>
<reference evidence="2" key="1">
    <citation type="submission" date="2022-11" db="UniProtKB">
        <authorList>
            <consortium name="WormBaseParasite"/>
        </authorList>
    </citation>
    <scope>IDENTIFICATION</scope>
</reference>
<evidence type="ECO:0000313" key="2">
    <source>
        <dbReference type="WBParaSite" id="nRc.2.0.1.t14942-RA"/>
    </source>
</evidence>
<proteinExistence type="predicted"/>
<keyword evidence="1" id="KW-1185">Reference proteome</keyword>
<protein>
    <submittedName>
        <fullName evidence="2">Uncharacterized protein</fullName>
    </submittedName>
</protein>
<accession>A0A915IL87</accession>
<organism evidence="1 2">
    <name type="scientific">Romanomermis culicivorax</name>
    <name type="common">Nematode worm</name>
    <dbReference type="NCBI Taxonomy" id="13658"/>
    <lineage>
        <taxon>Eukaryota</taxon>
        <taxon>Metazoa</taxon>
        <taxon>Ecdysozoa</taxon>
        <taxon>Nematoda</taxon>
        <taxon>Enoplea</taxon>
        <taxon>Dorylaimia</taxon>
        <taxon>Mermithida</taxon>
        <taxon>Mermithoidea</taxon>
        <taxon>Mermithidae</taxon>
        <taxon>Romanomermis</taxon>
    </lineage>
</organism>
<evidence type="ECO:0000313" key="1">
    <source>
        <dbReference type="Proteomes" id="UP000887565"/>
    </source>
</evidence>